<reference evidence="7 8" key="1">
    <citation type="submission" date="2013-03" db="EMBL/GenBank/DDBJ databases">
        <title>The Genome Sequence of Exophiala aquamarina CBS 119918.</title>
        <authorList>
            <consortium name="The Broad Institute Genomics Platform"/>
            <person name="Cuomo C."/>
            <person name="de Hoog S."/>
            <person name="Gorbushina A."/>
            <person name="Walker B."/>
            <person name="Young S.K."/>
            <person name="Zeng Q."/>
            <person name="Gargeya S."/>
            <person name="Fitzgerald M."/>
            <person name="Haas B."/>
            <person name="Abouelleil A."/>
            <person name="Allen A.W."/>
            <person name="Alvarado L."/>
            <person name="Arachchi H.M."/>
            <person name="Berlin A.M."/>
            <person name="Chapman S.B."/>
            <person name="Gainer-Dewar J."/>
            <person name="Goldberg J."/>
            <person name="Griggs A."/>
            <person name="Gujja S."/>
            <person name="Hansen M."/>
            <person name="Howarth C."/>
            <person name="Imamovic A."/>
            <person name="Ireland A."/>
            <person name="Larimer J."/>
            <person name="McCowan C."/>
            <person name="Murphy C."/>
            <person name="Pearson M."/>
            <person name="Poon T.W."/>
            <person name="Priest M."/>
            <person name="Roberts A."/>
            <person name="Saif S."/>
            <person name="Shea T."/>
            <person name="Sisk P."/>
            <person name="Sykes S."/>
            <person name="Wortman J."/>
            <person name="Nusbaum C."/>
            <person name="Birren B."/>
        </authorList>
    </citation>
    <scope>NUCLEOTIDE SEQUENCE [LARGE SCALE GENOMIC DNA]</scope>
    <source>
        <strain evidence="7 8">CBS 119918</strain>
    </source>
</reference>
<evidence type="ECO:0000256" key="4">
    <source>
        <dbReference type="RuleBase" id="RU361153"/>
    </source>
</evidence>
<dbReference type="GO" id="GO:0000272">
    <property type="term" value="P:polysaccharide catabolic process"/>
    <property type="evidence" value="ECO:0007669"/>
    <property type="project" value="InterPro"/>
</dbReference>
<feature type="domain" description="Glycoside hydrolase family 5" evidence="6">
    <location>
        <begin position="121"/>
        <end position="397"/>
    </location>
</feature>
<evidence type="ECO:0000256" key="3">
    <source>
        <dbReference type="ARBA" id="ARBA00023295"/>
    </source>
</evidence>
<dbReference type="SUPFAM" id="SSF51445">
    <property type="entry name" value="(Trans)glycosidases"/>
    <property type="match status" value="1"/>
</dbReference>
<comment type="similarity">
    <text evidence="1 4">Belongs to the glycosyl hydrolase 5 (cellulase A) family.</text>
</comment>
<dbReference type="RefSeq" id="XP_013256349.1">
    <property type="nucleotide sequence ID" value="XM_013400895.1"/>
</dbReference>
<keyword evidence="5" id="KW-1133">Transmembrane helix</keyword>
<dbReference type="PANTHER" id="PTHR31263:SF0">
    <property type="entry name" value="CELLULASE FAMILY PROTEIN (AFU_ORTHOLOGUE AFUA_5G14560)"/>
    <property type="match status" value="1"/>
</dbReference>
<dbReference type="SMR" id="A0A072P0W6"/>
<keyword evidence="8" id="KW-1185">Reference proteome</keyword>
<accession>A0A072P0W6</accession>
<evidence type="ECO:0000313" key="8">
    <source>
        <dbReference type="Proteomes" id="UP000027920"/>
    </source>
</evidence>
<keyword evidence="2 4" id="KW-0378">Hydrolase</keyword>
<dbReference type="EMBL" id="AMGV01000012">
    <property type="protein sequence ID" value="KEF53759.1"/>
    <property type="molecule type" value="Genomic_DNA"/>
</dbReference>
<comment type="caution">
    <text evidence="7">The sequence shown here is derived from an EMBL/GenBank/DDBJ whole genome shotgun (WGS) entry which is preliminary data.</text>
</comment>
<organism evidence="7 8">
    <name type="scientific">Exophiala aquamarina CBS 119918</name>
    <dbReference type="NCBI Taxonomy" id="1182545"/>
    <lineage>
        <taxon>Eukaryota</taxon>
        <taxon>Fungi</taxon>
        <taxon>Dikarya</taxon>
        <taxon>Ascomycota</taxon>
        <taxon>Pezizomycotina</taxon>
        <taxon>Eurotiomycetes</taxon>
        <taxon>Chaetothyriomycetidae</taxon>
        <taxon>Chaetothyriales</taxon>
        <taxon>Herpotrichiellaceae</taxon>
        <taxon>Exophiala</taxon>
    </lineage>
</organism>
<gene>
    <name evidence="7" type="ORF">A1O9_10160</name>
</gene>
<dbReference type="AlphaFoldDB" id="A0A072P0W6"/>
<dbReference type="InterPro" id="IPR017853">
    <property type="entry name" value="GH"/>
</dbReference>
<dbReference type="InterPro" id="IPR001547">
    <property type="entry name" value="Glyco_hydro_5"/>
</dbReference>
<dbReference type="VEuPathDB" id="FungiDB:A1O9_10160"/>
<evidence type="ECO:0000313" key="7">
    <source>
        <dbReference type="EMBL" id="KEF53759.1"/>
    </source>
</evidence>
<evidence type="ECO:0000256" key="1">
    <source>
        <dbReference type="ARBA" id="ARBA00005641"/>
    </source>
</evidence>
<dbReference type="GO" id="GO:0004553">
    <property type="term" value="F:hydrolase activity, hydrolyzing O-glycosyl compounds"/>
    <property type="evidence" value="ECO:0007669"/>
    <property type="project" value="InterPro"/>
</dbReference>
<keyword evidence="5" id="KW-0472">Membrane</keyword>
<feature type="transmembrane region" description="Helical" evidence="5">
    <location>
        <begin position="20"/>
        <end position="48"/>
    </location>
</feature>
<dbReference type="GeneID" id="25285065"/>
<evidence type="ECO:0000256" key="2">
    <source>
        <dbReference type="ARBA" id="ARBA00022801"/>
    </source>
</evidence>
<dbReference type="OrthoDB" id="442731at2759"/>
<dbReference type="Pfam" id="PF00150">
    <property type="entry name" value="Cellulase"/>
    <property type="match status" value="1"/>
</dbReference>
<name>A0A072P0W6_9EURO</name>
<evidence type="ECO:0000259" key="6">
    <source>
        <dbReference type="Pfam" id="PF00150"/>
    </source>
</evidence>
<sequence>MPDIVLRRRISHTARRLSVVLWKVAVVPSILFLVWCSAVVFFFLIIWYRGQRSASLSGYPSNPRIEHQLKTHPNLNARLCVPPLRTKGRDIIDDTGSRCKLSSVNWYGASDMFMVPGGLNTRHRNQIAATIRKLGFNSVRLPYADEMVNKNPAIEAMHLGANKDLVGKPALEVFASVVSALTDEGIAVIINNHITQARWCCDAMPCDASWTNQGIPFCPVLQTEEEWVDNLVTVMQPHVRNPLVVGVDLRNEVRGLLGSRLWTSWAAAAERAARRLHLLQPDWLMVVEGVSSANDLSGAGKRGVQLQYDGKLVYSAHVYGWSGWGSLDPYWYRKYDSFAEDMDLNWEYLRKNNTAPVWVGEIGSPRDPAERDLHYWKNLMRYLRTTDVDVAYWALNPRKPKDNEVESYGLLEDDWKTPVYDYRLWDLAKLRS</sequence>
<protein>
    <recommendedName>
        <fullName evidence="6">Glycoside hydrolase family 5 domain-containing protein</fullName>
    </recommendedName>
</protein>
<dbReference type="STRING" id="1182545.A0A072P0W6"/>
<dbReference type="HOGENOM" id="CLU_020735_3_0_1"/>
<keyword evidence="5" id="KW-0812">Transmembrane</keyword>
<keyword evidence="3 4" id="KW-0326">Glycosidase</keyword>
<proteinExistence type="inferred from homology"/>
<dbReference type="PANTHER" id="PTHR31263">
    <property type="entry name" value="CELLULASE FAMILY PROTEIN (AFU_ORTHOLOGUE AFUA_5G14560)"/>
    <property type="match status" value="1"/>
</dbReference>
<evidence type="ECO:0000256" key="5">
    <source>
        <dbReference type="SAM" id="Phobius"/>
    </source>
</evidence>
<dbReference type="Proteomes" id="UP000027920">
    <property type="component" value="Unassembled WGS sequence"/>
</dbReference>
<dbReference type="Gene3D" id="3.20.20.80">
    <property type="entry name" value="Glycosidases"/>
    <property type="match status" value="1"/>
</dbReference>